<dbReference type="EMBL" id="CP009933">
    <property type="protein sequence ID" value="AKA69265.1"/>
    <property type="molecule type" value="Genomic_DNA"/>
</dbReference>
<sequence>MDNLNYIMLKEEASRCLLCYEAPCSSSCPVGKNPASIIMSLRMDNYKGAALKAEKAVKELGHCGEVCDNKMYCQRNCIRGKIDRPIKIRIVQEDLCLINDVVKGIL</sequence>
<reference evidence="2 3" key="1">
    <citation type="journal article" date="2015" name="J. Biotechnol.">
        <title>Complete genome sequence of a malodorant-producing acetogen, Clostridium scatologenes ATCC 25775(T).</title>
        <authorList>
            <person name="Zhu Z."/>
            <person name="Guo T."/>
            <person name="Zheng H."/>
            <person name="Song T."/>
            <person name="Ouyang P."/>
            <person name="Xie J."/>
        </authorList>
    </citation>
    <scope>NUCLEOTIDE SEQUENCE [LARGE SCALE GENOMIC DNA]</scope>
    <source>
        <strain evidence="2 3">ATCC 25775</strain>
    </source>
</reference>
<dbReference type="InterPro" id="IPR009051">
    <property type="entry name" value="Helical_ferredxn"/>
</dbReference>
<dbReference type="HOGENOM" id="CLU_173865_0_0_9"/>
<dbReference type="Pfam" id="PF14691">
    <property type="entry name" value="Fer4_20"/>
    <property type="match status" value="1"/>
</dbReference>
<evidence type="ECO:0000313" key="2">
    <source>
        <dbReference type="EMBL" id="AKA69265.1"/>
    </source>
</evidence>
<dbReference type="SUPFAM" id="SSF46548">
    <property type="entry name" value="alpha-helical ferredoxin"/>
    <property type="match status" value="1"/>
</dbReference>
<evidence type="ECO:0000259" key="1">
    <source>
        <dbReference type="Pfam" id="PF14691"/>
    </source>
</evidence>
<dbReference type="Gene3D" id="1.10.1060.10">
    <property type="entry name" value="Alpha-helical ferredoxin"/>
    <property type="match status" value="1"/>
</dbReference>
<dbReference type="AlphaFoldDB" id="A0A0E3M7Y8"/>
<protein>
    <recommendedName>
        <fullName evidence="1">Dihydroprymidine dehydrogenase domain-containing protein</fullName>
    </recommendedName>
</protein>
<dbReference type="KEGG" id="csq:CSCA_2140"/>
<organism evidence="2 3">
    <name type="scientific">Clostridium scatologenes</name>
    <dbReference type="NCBI Taxonomy" id="1548"/>
    <lineage>
        <taxon>Bacteria</taxon>
        <taxon>Bacillati</taxon>
        <taxon>Bacillota</taxon>
        <taxon>Clostridia</taxon>
        <taxon>Eubacteriales</taxon>
        <taxon>Clostridiaceae</taxon>
        <taxon>Clostridium</taxon>
    </lineage>
</organism>
<dbReference type="InterPro" id="IPR028261">
    <property type="entry name" value="DPD_II"/>
</dbReference>
<accession>A0A0E3M7Y8</accession>
<feature type="domain" description="Dihydroprymidine dehydrogenase" evidence="1">
    <location>
        <begin position="9"/>
        <end position="92"/>
    </location>
</feature>
<proteinExistence type="predicted"/>
<dbReference type="STRING" id="1548.CSCA_2140"/>
<keyword evidence="3" id="KW-1185">Reference proteome</keyword>
<name>A0A0E3M7Y8_CLOSL</name>
<gene>
    <name evidence="2" type="ORF">CSCA_2140</name>
</gene>
<dbReference type="Proteomes" id="UP000033115">
    <property type="component" value="Chromosome"/>
</dbReference>
<dbReference type="GO" id="GO:0051536">
    <property type="term" value="F:iron-sulfur cluster binding"/>
    <property type="evidence" value="ECO:0007669"/>
    <property type="project" value="InterPro"/>
</dbReference>
<dbReference type="RefSeq" id="WP_029163251.1">
    <property type="nucleotide sequence ID" value="NZ_CP009933.1"/>
</dbReference>
<evidence type="ECO:0000313" key="3">
    <source>
        <dbReference type="Proteomes" id="UP000033115"/>
    </source>
</evidence>